<proteinExistence type="predicted"/>
<gene>
    <name evidence="4" type="ORF">SAMN04488085_11890</name>
</gene>
<protein>
    <recommendedName>
        <fullName evidence="3">DUF732 domain-containing protein</fullName>
    </recommendedName>
</protein>
<feature type="region of interest" description="Disordered" evidence="1">
    <location>
        <begin position="44"/>
        <end position="71"/>
    </location>
</feature>
<dbReference type="Pfam" id="PF05305">
    <property type="entry name" value="DUF732"/>
    <property type="match status" value="1"/>
</dbReference>
<keyword evidence="2" id="KW-0472">Membrane</keyword>
<dbReference type="EMBL" id="FOSW01000018">
    <property type="protein sequence ID" value="SFL81150.1"/>
    <property type="molecule type" value="Genomic_DNA"/>
</dbReference>
<feature type="domain" description="DUF732" evidence="3">
    <location>
        <begin position="78"/>
        <end position="148"/>
    </location>
</feature>
<dbReference type="AlphaFoldDB" id="A0A1I4KQY7"/>
<organism evidence="4 5">
    <name type="scientific">Geodermatophilus ruber</name>
    <dbReference type="NCBI Taxonomy" id="504800"/>
    <lineage>
        <taxon>Bacteria</taxon>
        <taxon>Bacillati</taxon>
        <taxon>Actinomycetota</taxon>
        <taxon>Actinomycetes</taxon>
        <taxon>Geodermatophilales</taxon>
        <taxon>Geodermatophilaceae</taxon>
        <taxon>Geodermatophilus</taxon>
    </lineage>
</organism>
<keyword evidence="5" id="KW-1185">Reference proteome</keyword>
<dbReference type="InterPro" id="IPR007969">
    <property type="entry name" value="DUF732"/>
</dbReference>
<reference evidence="4 5" key="1">
    <citation type="submission" date="2016-10" db="EMBL/GenBank/DDBJ databases">
        <authorList>
            <person name="de Groot N.N."/>
        </authorList>
    </citation>
    <scope>NUCLEOTIDE SEQUENCE [LARGE SCALE GENOMIC DNA]</scope>
    <source>
        <strain evidence="4 5">DSM 45317</strain>
    </source>
</reference>
<feature type="transmembrane region" description="Helical" evidence="2">
    <location>
        <begin position="20"/>
        <end position="40"/>
    </location>
</feature>
<dbReference type="OrthoDB" id="4640123at2"/>
<dbReference type="RefSeq" id="WP_091329429.1">
    <property type="nucleotide sequence ID" value="NZ_FOSW01000018.1"/>
</dbReference>
<feature type="compositionally biased region" description="Low complexity" evidence="1">
    <location>
        <begin position="44"/>
        <end position="60"/>
    </location>
</feature>
<sequence length="162" mass="16878">MSRRGAHQRPTTGGWRRRAVVGLLLVLAASGIVLLLGPLFDGSPSPGTDSASSPSPAASPETVTVTEPMDPEQLRAEFISQAARDRGWDRALGDAAPASLAQQVCSTIKAGGNSDAVWQAAGDLEERGLPVDAAWGFVDLAVTTYCPEHHMLVLTTTAAMGD</sequence>
<dbReference type="InParanoid" id="A0A1I4KQY7"/>
<evidence type="ECO:0000313" key="5">
    <source>
        <dbReference type="Proteomes" id="UP000199152"/>
    </source>
</evidence>
<evidence type="ECO:0000259" key="3">
    <source>
        <dbReference type="Pfam" id="PF05305"/>
    </source>
</evidence>
<keyword evidence="2" id="KW-0812">Transmembrane</keyword>
<evidence type="ECO:0000256" key="2">
    <source>
        <dbReference type="SAM" id="Phobius"/>
    </source>
</evidence>
<evidence type="ECO:0000256" key="1">
    <source>
        <dbReference type="SAM" id="MobiDB-lite"/>
    </source>
</evidence>
<dbReference type="Proteomes" id="UP000199152">
    <property type="component" value="Unassembled WGS sequence"/>
</dbReference>
<keyword evidence="2" id="KW-1133">Transmembrane helix</keyword>
<name>A0A1I4KQY7_9ACTN</name>
<accession>A0A1I4KQY7</accession>
<evidence type="ECO:0000313" key="4">
    <source>
        <dbReference type="EMBL" id="SFL81150.1"/>
    </source>
</evidence>